<accession>A0ABT3BLS1</accession>
<feature type="domain" description="DnaB/C C-terminal" evidence="2">
    <location>
        <begin position="215"/>
        <end position="272"/>
    </location>
</feature>
<dbReference type="Pfam" id="PF25888">
    <property type="entry name" value="WHD_DnaB"/>
    <property type="match status" value="1"/>
</dbReference>
<feature type="domain" description="Replicative helicase loading/DNA remodeling protein DnaB N-terminal winged helix" evidence="3">
    <location>
        <begin position="3"/>
        <end position="110"/>
    </location>
</feature>
<protein>
    <submittedName>
        <fullName evidence="4">DnaD domain protein</fullName>
    </submittedName>
</protein>
<sequence>MIFCTLKNDNLSINNYVLYDLYTPIIGLQATSFYVYLVTRTVHQANISVSEFCENLQLKSNELFDCIRALIKMELLSIYKDKEQYFLVVKKQKQPEELLNNEEYIELLQSHTSINYYAARRFEYAPMHEAMNLVNVNNIFINDEIDLPSEDSNGCVQINALNKKQTNTPPMINLEGLRTRDIFFSAYELSNFSLLIDKYLNTDPVSFLTHIFMHQTDAQEIAMVNNLCQEYPNNPWAINLVIDFCLHKNITGKLNYNYLSKLLRSFAAKNIVDVYAGINHLRAALNDDANSYLEVNKKVKKSKINQESEWVDERRSSKGPKNNLPVFLEKELI</sequence>
<evidence type="ECO:0000259" key="3">
    <source>
        <dbReference type="Pfam" id="PF25888"/>
    </source>
</evidence>
<comment type="caution">
    <text evidence="4">The sequence shown here is derived from an EMBL/GenBank/DDBJ whole genome shotgun (WGS) entry which is preliminary data.</text>
</comment>
<dbReference type="Pfam" id="PF07261">
    <property type="entry name" value="DnaB_2"/>
    <property type="match status" value="1"/>
</dbReference>
<evidence type="ECO:0000313" key="4">
    <source>
        <dbReference type="EMBL" id="MCV3728216.1"/>
    </source>
</evidence>
<dbReference type="InterPro" id="IPR058660">
    <property type="entry name" value="WHD_DnaB"/>
</dbReference>
<dbReference type="InterPro" id="IPR006343">
    <property type="entry name" value="DnaB/C_C"/>
</dbReference>
<reference evidence="4 5" key="1">
    <citation type="journal article" date="2020" name="Int. J. Syst. Evol. Microbiol.">
        <title>Ureaplasma miroungigenitalium sp. nov. isolated from northern elephant seals (Mirounga angustirostris) and Ureaplasma zalophigenitalium sp. nov. isolated from California sea lions (Zalophus californianus).</title>
        <authorList>
            <person name="Volokhov D.V."/>
            <person name="Gulland F.M."/>
            <person name="Gao Y."/>
            <person name="Chizhikov V.E."/>
        </authorList>
    </citation>
    <scope>NUCLEOTIDE SEQUENCE [LARGE SCALE GENOMIC DNA]</scope>
    <source>
        <strain evidence="4 5">ES3182-GEN</strain>
    </source>
</reference>
<proteinExistence type="inferred from homology"/>
<dbReference type="EMBL" id="JAOXHL010000001">
    <property type="protein sequence ID" value="MCV3728216.1"/>
    <property type="molecule type" value="Genomic_DNA"/>
</dbReference>
<organism evidence="4 5">
    <name type="scientific">Ureaplasma miroungigenitalium</name>
    <dbReference type="NCBI Taxonomy" id="1042321"/>
    <lineage>
        <taxon>Bacteria</taxon>
        <taxon>Bacillati</taxon>
        <taxon>Mycoplasmatota</taxon>
        <taxon>Mycoplasmoidales</taxon>
        <taxon>Mycoplasmoidaceae</taxon>
        <taxon>Ureaplasma</taxon>
    </lineage>
</organism>
<evidence type="ECO:0000256" key="1">
    <source>
        <dbReference type="ARBA" id="ARBA00093462"/>
    </source>
</evidence>
<evidence type="ECO:0000313" key="5">
    <source>
        <dbReference type="Proteomes" id="UP001208245"/>
    </source>
</evidence>
<dbReference type="Proteomes" id="UP001208245">
    <property type="component" value="Unassembled WGS sequence"/>
</dbReference>
<name>A0ABT3BLS1_9BACT</name>
<evidence type="ECO:0000259" key="2">
    <source>
        <dbReference type="Pfam" id="PF07261"/>
    </source>
</evidence>
<keyword evidence="5" id="KW-1185">Reference proteome</keyword>
<gene>
    <name evidence="4" type="ORF">OF376_00225</name>
</gene>
<dbReference type="RefSeq" id="WP_263821547.1">
    <property type="nucleotide sequence ID" value="NZ_JAOXHL010000001.1"/>
</dbReference>
<comment type="similarity">
    <text evidence="1">Belongs to the DnaB/DnaD family.</text>
</comment>